<dbReference type="AlphaFoldDB" id="A0A919CED5"/>
<dbReference type="Gene3D" id="1.10.630.10">
    <property type="entry name" value="Cytochrome P450"/>
    <property type="match status" value="1"/>
</dbReference>
<dbReference type="GO" id="GO:0016705">
    <property type="term" value="F:oxidoreductase activity, acting on paired donors, with incorporation or reduction of molecular oxygen"/>
    <property type="evidence" value="ECO:0007669"/>
    <property type="project" value="InterPro"/>
</dbReference>
<evidence type="ECO:0000313" key="9">
    <source>
        <dbReference type="Proteomes" id="UP000654947"/>
    </source>
</evidence>
<keyword evidence="5 7" id="KW-0408">Iron</keyword>
<evidence type="ECO:0000256" key="4">
    <source>
        <dbReference type="ARBA" id="ARBA00023002"/>
    </source>
</evidence>
<keyword evidence="3 7" id="KW-0479">Metal-binding</keyword>
<name>A0A919CED5_9ACTN</name>
<dbReference type="RefSeq" id="WP_193517100.1">
    <property type="nucleotide sequence ID" value="NZ_BMXL01000001.1"/>
</dbReference>
<dbReference type="GO" id="GO:0005506">
    <property type="term" value="F:iron ion binding"/>
    <property type="evidence" value="ECO:0007669"/>
    <property type="project" value="InterPro"/>
</dbReference>
<proteinExistence type="inferred from homology"/>
<dbReference type="Proteomes" id="UP000654947">
    <property type="component" value="Unassembled WGS sequence"/>
</dbReference>
<accession>A0A919CED5</accession>
<dbReference type="GO" id="GO:0020037">
    <property type="term" value="F:heme binding"/>
    <property type="evidence" value="ECO:0007669"/>
    <property type="project" value="InterPro"/>
</dbReference>
<dbReference type="GO" id="GO:0004497">
    <property type="term" value="F:monooxygenase activity"/>
    <property type="evidence" value="ECO:0007669"/>
    <property type="project" value="UniProtKB-KW"/>
</dbReference>
<reference evidence="8 9" key="1">
    <citation type="journal article" date="2014" name="Int. J. Syst. Evol. Microbiol.">
        <title>Complete genome sequence of Corynebacterium casei LMG S-19264T (=DSM 44701T), isolated from a smear-ripened cheese.</title>
        <authorList>
            <consortium name="US DOE Joint Genome Institute (JGI-PGF)"/>
            <person name="Walter F."/>
            <person name="Albersmeier A."/>
            <person name="Kalinowski J."/>
            <person name="Ruckert C."/>
        </authorList>
    </citation>
    <scope>NUCLEOTIDE SEQUENCE [LARGE SCALE GENOMIC DNA]</scope>
    <source>
        <strain evidence="8 9">KCTC 19473</strain>
    </source>
</reference>
<dbReference type="PANTHER" id="PTHR46696">
    <property type="entry name" value="P450, PUTATIVE (EUROFUNG)-RELATED"/>
    <property type="match status" value="1"/>
</dbReference>
<dbReference type="PROSITE" id="PS00086">
    <property type="entry name" value="CYTOCHROME_P450"/>
    <property type="match status" value="1"/>
</dbReference>
<dbReference type="SUPFAM" id="SSF48264">
    <property type="entry name" value="Cytochrome P450"/>
    <property type="match status" value="1"/>
</dbReference>
<evidence type="ECO:0000313" key="8">
    <source>
        <dbReference type="EMBL" id="GHD14445.1"/>
    </source>
</evidence>
<evidence type="ECO:0000256" key="6">
    <source>
        <dbReference type="ARBA" id="ARBA00023033"/>
    </source>
</evidence>
<dbReference type="PANTHER" id="PTHR46696:SF1">
    <property type="entry name" value="CYTOCHROME P450 YJIB-RELATED"/>
    <property type="match status" value="1"/>
</dbReference>
<sequence>MTTTRPQAAHEPIDLRGPEFAEDPFRTIERIRSAGRVVRGRFLDNSEVLLVAGDEDVRSILSDRRFVTDPANVPGGDPGNRRSEMLRVLGVRSDLVSYLTDTILDKDGVDHVRLRKLVSRTFTVRRVNELRPRIRRAAEELLAALPEHADDDGTVDLLKHFAYPLPITVIGDLVGVPIEDRARWKGWSDQLVGFDRADPAQLNDALAGAVDHARHMIAERRAAEHGDLLGALVHTRDEDGDRLTESELITLVFTLIIAGYETTAHLIGNGTRALLDHPEQWEMLRSDRDLVPAAIHEMLRHGGTALITRPRYATETIELGDREITAGSAVIAVIGGANHDQDIHEDPYRFDITRHHGRPGEAHQAFSHGMHYCLGAALARTEGEVAFDALLSTYPDLSLVPGRPPQQQAVPGALRLTELPVRLGT</sequence>
<keyword evidence="6 7" id="KW-0503">Monooxygenase</keyword>
<dbReference type="FunFam" id="1.10.630.10:FF:000018">
    <property type="entry name" value="Cytochrome P450 monooxygenase"/>
    <property type="match status" value="1"/>
</dbReference>
<dbReference type="CDD" id="cd11029">
    <property type="entry name" value="CYP107-like"/>
    <property type="match status" value="1"/>
</dbReference>
<dbReference type="PRINTS" id="PR00359">
    <property type="entry name" value="BP450"/>
</dbReference>
<comment type="similarity">
    <text evidence="1 7">Belongs to the cytochrome P450 family.</text>
</comment>
<dbReference type="InterPro" id="IPR001128">
    <property type="entry name" value="Cyt_P450"/>
</dbReference>
<evidence type="ECO:0000256" key="2">
    <source>
        <dbReference type="ARBA" id="ARBA00022617"/>
    </source>
</evidence>
<gene>
    <name evidence="8" type="ORF">GCM10007147_00490</name>
</gene>
<evidence type="ECO:0000256" key="5">
    <source>
        <dbReference type="ARBA" id="ARBA00023004"/>
    </source>
</evidence>
<evidence type="ECO:0000256" key="1">
    <source>
        <dbReference type="ARBA" id="ARBA00010617"/>
    </source>
</evidence>
<protein>
    <submittedName>
        <fullName evidence="8">Cytochrome P450</fullName>
    </submittedName>
</protein>
<organism evidence="8 9">
    <name type="scientific">Nocardiopsis kunsanensis</name>
    <dbReference type="NCBI Taxonomy" id="141693"/>
    <lineage>
        <taxon>Bacteria</taxon>
        <taxon>Bacillati</taxon>
        <taxon>Actinomycetota</taxon>
        <taxon>Actinomycetes</taxon>
        <taxon>Streptosporangiales</taxon>
        <taxon>Nocardiopsidaceae</taxon>
        <taxon>Nocardiopsis</taxon>
    </lineage>
</organism>
<keyword evidence="2 7" id="KW-0349">Heme</keyword>
<keyword evidence="9" id="KW-1185">Reference proteome</keyword>
<dbReference type="Pfam" id="PF00067">
    <property type="entry name" value="p450"/>
    <property type="match status" value="1"/>
</dbReference>
<evidence type="ECO:0000256" key="7">
    <source>
        <dbReference type="RuleBase" id="RU000461"/>
    </source>
</evidence>
<dbReference type="InterPro" id="IPR036396">
    <property type="entry name" value="Cyt_P450_sf"/>
</dbReference>
<comment type="caution">
    <text evidence="8">The sequence shown here is derived from an EMBL/GenBank/DDBJ whole genome shotgun (WGS) entry which is preliminary data.</text>
</comment>
<dbReference type="InterPro" id="IPR002397">
    <property type="entry name" value="Cyt_P450_B"/>
</dbReference>
<dbReference type="InterPro" id="IPR017972">
    <property type="entry name" value="Cyt_P450_CS"/>
</dbReference>
<keyword evidence="4 7" id="KW-0560">Oxidoreductase</keyword>
<dbReference type="EMBL" id="BMXL01000001">
    <property type="protein sequence ID" value="GHD14445.1"/>
    <property type="molecule type" value="Genomic_DNA"/>
</dbReference>
<evidence type="ECO:0000256" key="3">
    <source>
        <dbReference type="ARBA" id="ARBA00022723"/>
    </source>
</evidence>